<accession>A0ABK8FFY3</accession>
<evidence type="ECO:0000313" key="2">
    <source>
        <dbReference type="Proteomes" id="UP000007062"/>
    </source>
</evidence>
<dbReference type="EMBL" id="AAAB01008960">
    <property type="status" value="NOT_ANNOTATED_CDS"/>
    <property type="molecule type" value="Genomic_DNA"/>
</dbReference>
<gene>
    <name evidence="1" type="primary">1276124</name>
</gene>
<reference evidence="1" key="3">
    <citation type="submission" date="2025-05" db="UniProtKB">
        <authorList>
            <consortium name="EnsemblMetazoa"/>
        </authorList>
    </citation>
    <scope>IDENTIFICATION</scope>
    <source>
        <strain evidence="1">PEST</strain>
    </source>
</reference>
<evidence type="ECO:0000313" key="1">
    <source>
        <dbReference type="EnsemblMetazoa" id="AGAP005427.P478"/>
    </source>
</evidence>
<dbReference type="Gene3D" id="3.30.390.110">
    <property type="match status" value="1"/>
</dbReference>
<sequence>MASSHLNWLIVRDHNAFLLKRRDIRKPFSTNHPTSL</sequence>
<dbReference type="Proteomes" id="UP000007062">
    <property type="component" value="Chromosome 2L"/>
</dbReference>
<evidence type="ECO:0008006" key="3">
    <source>
        <dbReference type="Google" id="ProtNLM"/>
    </source>
</evidence>
<reference evidence="1 2" key="2">
    <citation type="journal article" date="2004" name="Trends Parasitol.">
        <title>The Anopheles gambiae genome: an update.</title>
        <authorList>
            <person name="Mongin E."/>
            <person name="Louis C."/>
            <person name="Holt R.A."/>
            <person name="Birney E."/>
            <person name="Collins F.H."/>
        </authorList>
    </citation>
    <scope>NUCLEOTIDE SEQUENCE [LARGE SCALE GENOMIC DNA]</scope>
    <source>
        <strain evidence="1 2">PEST</strain>
    </source>
</reference>
<name>A0ABK8FFY3_ANOGA</name>
<dbReference type="EnsemblMetazoa" id="AGAP005427.R478">
    <property type="protein sequence ID" value="AGAP005427.P478"/>
    <property type="gene ID" value="AGAP005427"/>
</dbReference>
<reference evidence="1 2" key="1">
    <citation type="journal article" date="2002" name="Science">
        <title>The genome sequence of the malaria mosquito Anopheles gambiae.</title>
        <authorList>
            <person name="Holt R.A."/>
            <person name="Subramanian G.M."/>
            <person name="Halpern A."/>
            <person name="Sutton G.G."/>
            <person name="Charlab R."/>
            <person name="Nusskern D.R."/>
            <person name="Wincker P."/>
            <person name="Clark A.G."/>
            <person name="Ribeiro J.M."/>
            <person name="Wides R."/>
            <person name="Salzberg S.L."/>
            <person name="Loftus B."/>
            <person name="Yandell M."/>
            <person name="Majoros W.H."/>
            <person name="Rusch D.B."/>
            <person name="Lai Z."/>
            <person name="Kraft C.L."/>
            <person name="Abril J.F."/>
            <person name="Anthouard V."/>
            <person name="Arensburger P."/>
            <person name="Atkinson P.W."/>
            <person name="Baden H."/>
            <person name="de Berardinis V."/>
            <person name="Baldwin D."/>
            <person name="Benes V."/>
            <person name="Biedler J."/>
            <person name="Blass C."/>
            <person name="Bolanos R."/>
            <person name="Boscus D."/>
            <person name="Barnstead M."/>
            <person name="Cai S."/>
            <person name="Center A."/>
            <person name="Chaturverdi K."/>
            <person name="Christophides G.K."/>
            <person name="Chrystal M.A."/>
            <person name="Clamp M."/>
            <person name="Cravchik A."/>
            <person name="Curwen V."/>
            <person name="Dana A."/>
            <person name="Delcher A."/>
            <person name="Dew I."/>
            <person name="Evans C.A."/>
            <person name="Flanigan M."/>
            <person name="Grundschober-Freimoser A."/>
            <person name="Friedli L."/>
            <person name="Gu Z."/>
            <person name="Guan P."/>
            <person name="Guigo R."/>
            <person name="Hillenmeyer M.E."/>
            <person name="Hladun S.L."/>
            <person name="Hogan J.R."/>
            <person name="Hong Y.S."/>
            <person name="Hoover J."/>
            <person name="Jaillon O."/>
            <person name="Ke Z."/>
            <person name="Kodira C."/>
            <person name="Kokoza E."/>
            <person name="Koutsos A."/>
            <person name="Letunic I."/>
            <person name="Levitsky A."/>
            <person name="Liang Y."/>
            <person name="Lin J.J."/>
            <person name="Lobo N.F."/>
            <person name="Lopez J.R."/>
            <person name="Malek J.A."/>
            <person name="McIntosh T.C."/>
            <person name="Meister S."/>
            <person name="Miller J."/>
            <person name="Mobarry C."/>
            <person name="Mongin E."/>
            <person name="Murphy S.D."/>
            <person name="O'Brochta D.A."/>
            <person name="Pfannkoch C."/>
            <person name="Qi R."/>
            <person name="Regier M.A."/>
            <person name="Remington K."/>
            <person name="Shao H."/>
            <person name="Sharakhova M.V."/>
            <person name="Sitter C.D."/>
            <person name="Shetty J."/>
            <person name="Smith T.J."/>
            <person name="Strong R."/>
            <person name="Sun J."/>
            <person name="Thomasova D."/>
            <person name="Ton L.Q."/>
            <person name="Topalis P."/>
            <person name="Tu Z."/>
            <person name="Unger M.F."/>
            <person name="Walenz B."/>
            <person name="Wang A."/>
            <person name="Wang J."/>
            <person name="Wang M."/>
            <person name="Wang X."/>
            <person name="Woodford K.J."/>
            <person name="Wortman J.R."/>
            <person name="Wu M."/>
            <person name="Yao A."/>
            <person name="Zdobnov E.M."/>
            <person name="Zhang H."/>
            <person name="Zhao Q."/>
            <person name="Zhao S."/>
            <person name="Zhu S.C."/>
            <person name="Zhimulev I."/>
            <person name="Coluzzi M."/>
            <person name="della Torre A."/>
            <person name="Roth C.W."/>
            <person name="Louis C."/>
            <person name="Kalush F."/>
            <person name="Mural R.J."/>
            <person name="Myers E.W."/>
            <person name="Adams M.D."/>
            <person name="Smith H.O."/>
            <person name="Broder S."/>
            <person name="Gardner M.J."/>
            <person name="Fraser C.M."/>
            <person name="Birney E."/>
            <person name="Bork P."/>
            <person name="Brey P.T."/>
            <person name="Venter J.C."/>
            <person name="Weissenbach J."/>
            <person name="Kafatos F.C."/>
            <person name="Collins F.H."/>
            <person name="Hoffman S.L."/>
        </authorList>
    </citation>
    <scope>NUCLEOTIDE SEQUENCE [LARGE SCALE GENOMIC DNA]</scope>
    <source>
        <strain evidence="1 2">PEST</strain>
    </source>
</reference>
<organism evidence="1 2">
    <name type="scientific">Anopheles gambiae</name>
    <name type="common">African malaria mosquito</name>
    <dbReference type="NCBI Taxonomy" id="7165"/>
    <lineage>
        <taxon>Eukaryota</taxon>
        <taxon>Metazoa</taxon>
        <taxon>Ecdysozoa</taxon>
        <taxon>Arthropoda</taxon>
        <taxon>Hexapoda</taxon>
        <taxon>Insecta</taxon>
        <taxon>Pterygota</taxon>
        <taxon>Neoptera</taxon>
        <taxon>Endopterygota</taxon>
        <taxon>Diptera</taxon>
        <taxon>Nematocera</taxon>
        <taxon>Culicoidea</taxon>
        <taxon>Culicidae</taxon>
        <taxon>Anophelinae</taxon>
        <taxon>Anopheles</taxon>
    </lineage>
</organism>
<proteinExistence type="predicted"/>
<protein>
    <recommendedName>
        <fullName evidence="3">60S ribosomal protein L28</fullName>
    </recommendedName>
</protein>
<keyword evidence="2" id="KW-1185">Reference proteome</keyword>